<organism evidence="2 3">
    <name type="scientific">Daphnia sinensis</name>
    <dbReference type="NCBI Taxonomy" id="1820382"/>
    <lineage>
        <taxon>Eukaryota</taxon>
        <taxon>Metazoa</taxon>
        <taxon>Ecdysozoa</taxon>
        <taxon>Arthropoda</taxon>
        <taxon>Crustacea</taxon>
        <taxon>Branchiopoda</taxon>
        <taxon>Diplostraca</taxon>
        <taxon>Cladocera</taxon>
        <taxon>Anomopoda</taxon>
        <taxon>Daphniidae</taxon>
        <taxon>Daphnia</taxon>
        <taxon>Daphnia similis group</taxon>
    </lineage>
</organism>
<name>A0AAD5KFQ9_9CRUS</name>
<dbReference type="AlphaFoldDB" id="A0AAD5KFQ9"/>
<comment type="caution">
    <text evidence="2">The sequence shown here is derived from an EMBL/GenBank/DDBJ whole genome shotgun (WGS) entry which is preliminary data.</text>
</comment>
<gene>
    <name evidence="2" type="ORF">GHT06_007140</name>
</gene>
<evidence type="ECO:0000313" key="2">
    <source>
        <dbReference type="EMBL" id="KAI9550252.1"/>
    </source>
</evidence>
<evidence type="ECO:0000256" key="1">
    <source>
        <dbReference type="SAM" id="Phobius"/>
    </source>
</evidence>
<sequence length="327" mass="36464">MFTLQFETSGISLISRILRKMISICTGFDIKSPSLSPNLQAAQTNRQMSSWQEWWHWRQRKDRTMARGFRTAFATKISLTDWTSKMVARVQQPGESIMQYAMAKEKLLAMAPVALTDQQKVQALTEGLRPWQHQAAVMSTNPANVAAFYTACNNLPTSLAAPAAEKPTKSADPVDPSAALEAVANRMKESVDMAPEPGRQAGLAEVRQLGEDGEVEERQQHRACDLFRFEAGTDEVLTTRTTLEKISSKSVRFGEVRVTVFDRRKAAVDSKCVFIVIVLLCFFVSVHYHPSSLKKKQCFDVHVWPIESGKAECYGTVVPALLCTVCT</sequence>
<keyword evidence="1" id="KW-0812">Transmembrane</keyword>
<protein>
    <recommendedName>
        <fullName evidence="4">Retrotransposon gag domain-containing protein</fullName>
    </recommendedName>
</protein>
<reference evidence="2" key="1">
    <citation type="submission" date="2022-05" db="EMBL/GenBank/DDBJ databases">
        <title>A multi-omics perspective on studying reproductive biology in Daphnia sinensis.</title>
        <authorList>
            <person name="Jia J."/>
        </authorList>
    </citation>
    <scope>NUCLEOTIDE SEQUENCE</scope>
    <source>
        <strain evidence="2">WSL</strain>
    </source>
</reference>
<dbReference type="EMBL" id="WJBH02000172">
    <property type="protein sequence ID" value="KAI9550252.1"/>
    <property type="molecule type" value="Genomic_DNA"/>
</dbReference>
<evidence type="ECO:0008006" key="4">
    <source>
        <dbReference type="Google" id="ProtNLM"/>
    </source>
</evidence>
<proteinExistence type="predicted"/>
<evidence type="ECO:0000313" key="3">
    <source>
        <dbReference type="Proteomes" id="UP000820818"/>
    </source>
</evidence>
<keyword evidence="1" id="KW-0472">Membrane</keyword>
<accession>A0AAD5KFQ9</accession>
<keyword evidence="3" id="KW-1185">Reference proteome</keyword>
<feature type="transmembrane region" description="Helical" evidence="1">
    <location>
        <begin position="272"/>
        <end position="289"/>
    </location>
</feature>
<dbReference type="Proteomes" id="UP000820818">
    <property type="component" value="Unassembled WGS sequence"/>
</dbReference>
<keyword evidence="1" id="KW-1133">Transmembrane helix</keyword>